<comment type="function">
    <text evidence="9 11">Plays a role in maintaining the mitochondrial genome and in controlling the mtDNA escape. Involved in the regulation of mtDNA nucleotide structure and number. May have a dispensable role in early maturation of pre-rRNA.</text>
</comment>
<dbReference type="PANTHER" id="PTHR32198">
    <property type="entry name" value="MITOCHONDRIAL ESCAPE PROTEIN 2"/>
    <property type="match status" value="1"/>
</dbReference>
<dbReference type="PROSITE" id="PS50102">
    <property type="entry name" value="RRM"/>
    <property type="match status" value="1"/>
</dbReference>
<dbReference type="InterPro" id="IPR039627">
    <property type="entry name" value="Yme2_C"/>
</dbReference>
<gene>
    <name evidence="15" type="ORF">K470DRAFT_261004</name>
</gene>
<evidence type="ECO:0000256" key="12">
    <source>
        <dbReference type="SAM" id="Coils"/>
    </source>
</evidence>
<evidence type="ECO:0000256" key="5">
    <source>
        <dbReference type="ARBA" id="ARBA00022792"/>
    </source>
</evidence>
<evidence type="ECO:0000256" key="6">
    <source>
        <dbReference type="ARBA" id="ARBA00022989"/>
    </source>
</evidence>
<dbReference type="GO" id="GO:0005743">
    <property type="term" value="C:mitochondrial inner membrane"/>
    <property type="evidence" value="ECO:0007669"/>
    <property type="project" value="UniProtKB-SubCell"/>
</dbReference>
<evidence type="ECO:0000256" key="4">
    <source>
        <dbReference type="ARBA" id="ARBA00022692"/>
    </source>
</evidence>
<evidence type="ECO:0000256" key="1">
    <source>
        <dbReference type="ARBA" id="ARBA00004434"/>
    </source>
</evidence>
<dbReference type="PANTHER" id="PTHR32198:SF2">
    <property type="entry name" value="MITOCHONDRIAL ESCAPE PROTEIN 2"/>
    <property type="match status" value="1"/>
</dbReference>
<keyword evidence="7 11" id="KW-0496">Mitochondrion</keyword>
<feature type="coiled-coil region" evidence="12">
    <location>
        <begin position="768"/>
        <end position="795"/>
    </location>
</feature>
<evidence type="ECO:0000256" key="13">
    <source>
        <dbReference type="SAM" id="MobiDB-lite"/>
    </source>
</evidence>
<dbReference type="OrthoDB" id="10267654at2759"/>
<evidence type="ECO:0000256" key="10">
    <source>
        <dbReference type="PROSITE-ProRule" id="PRU00176"/>
    </source>
</evidence>
<dbReference type="Proteomes" id="UP000799421">
    <property type="component" value="Unassembled WGS sequence"/>
</dbReference>
<feature type="domain" description="RRM" evidence="14">
    <location>
        <begin position="159"/>
        <end position="251"/>
    </location>
</feature>
<accession>A0A6A7BPH1</accession>
<keyword evidence="12" id="KW-0175">Coiled coil</keyword>
<evidence type="ECO:0000256" key="11">
    <source>
        <dbReference type="RuleBase" id="RU367108"/>
    </source>
</evidence>
<dbReference type="InterPro" id="IPR035979">
    <property type="entry name" value="RBD_domain_sf"/>
</dbReference>
<evidence type="ECO:0000256" key="7">
    <source>
        <dbReference type="ARBA" id="ARBA00023128"/>
    </source>
</evidence>
<evidence type="ECO:0000259" key="14">
    <source>
        <dbReference type="PROSITE" id="PS50102"/>
    </source>
</evidence>
<protein>
    <recommendedName>
        <fullName evidence="3 11">Mitochondrial escape protein 2</fullName>
    </recommendedName>
</protein>
<dbReference type="Pfam" id="PF00076">
    <property type="entry name" value="RRM_1"/>
    <property type="match status" value="1"/>
</dbReference>
<evidence type="ECO:0000313" key="15">
    <source>
        <dbReference type="EMBL" id="KAF2857251.1"/>
    </source>
</evidence>
<keyword evidence="4" id="KW-0812">Transmembrane</keyword>
<evidence type="ECO:0000256" key="3">
    <source>
        <dbReference type="ARBA" id="ARBA00020222"/>
    </source>
</evidence>
<comment type="subcellular location">
    <subcellularLocation>
        <location evidence="1 11">Mitochondrion inner membrane</location>
        <topology evidence="1 11">Single-pass membrane protein</topology>
    </subcellularLocation>
</comment>
<comment type="similarity">
    <text evidence="2 11">Belongs to the YME2 family.</text>
</comment>
<keyword evidence="5 11" id="KW-0999">Mitochondrion inner membrane</keyword>
<dbReference type="GO" id="GO:0003723">
    <property type="term" value="F:RNA binding"/>
    <property type="evidence" value="ECO:0007669"/>
    <property type="project" value="UniProtKB-UniRule"/>
</dbReference>
<reference evidence="15" key="1">
    <citation type="journal article" date="2020" name="Stud. Mycol.">
        <title>101 Dothideomycetes genomes: a test case for predicting lifestyles and emergence of pathogens.</title>
        <authorList>
            <person name="Haridas S."/>
            <person name="Albert R."/>
            <person name="Binder M."/>
            <person name="Bloem J."/>
            <person name="Labutti K."/>
            <person name="Salamov A."/>
            <person name="Andreopoulos B."/>
            <person name="Baker S."/>
            <person name="Barry K."/>
            <person name="Bills G."/>
            <person name="Bluhm B."/>
            <person name="Cannon C."/>
            <person name="Castanera R."/>
            <person name="Culley D."/>
            <person name="Daum C."/>
            <person name="Ezra D."/>
            <person name="Gonzalez J."/>
            <person name="Henrissat B."/>
            <person name="Kuo A."/>
            <person name="Liang C."/>
            <person name="Lipzen A."/>
            <person name="Lutzoni F."/>
            <person name="Magnuson J."/>
            <person name="Mondo S."/>
            <person name="Nolan M."/>
            <person name="Ohm R."/>
            <person name="Pangilinan J."/>
            <person name="Park H.-J."/>
            <person name="Ramirez L."/>
            <person name="Alfaro M."/>
            <person name="Sun H."/>
            <person name="Tritt A."/>
            <person name="Yoshinaga Y."/>
            <person name="Zwiers L.-H."/>
            <person name="Turgeon B."/>
            <person name="Goodwin S."/>
            <person name="Spatafora J."/>
            <person name="Crous P."/>
            <person name="Grigoriev I."/>
        </authorList>
    </citation>
    <scope>NUCLEOTIDE SEQUENCE</scope>
    <source>
        <strain evidence="15">CBS 480.64</strain>
    </source>
</reference>
<dbReference type="InterPro" id="IPR018850">
    <property type="entry name" value="Mt_escape_2_C"/>
</dbReference>
<sequence length="838" mass="92999">MTTGRATIDPNLAGLRHATTEAGENKTGHITLTPRESILFFGNLLPIDIQWLFRYLRTSSFQRLGAASPRHVLEDAVRTNNLGITHVSVVEVLPRLKEGGAFVKFAHDEHSDPATISEAVRVYLKNQRIRPWWNPLRRVKASLVVGKPWLEDLYRLPSRRLMVEFLPTNPAATAAELSPEQLYSFFRPYGKLAEIVPQPADSKVLPRFAYLDFSHRDRAVLAKNCLHGYTVREDEGGGKDGTVLRLTYHKKSRFRWAKDFFLNHPRIVVPLLAALVAGISIAIFDPIRTASIKAHIRGHSLGKWLHRGRDFIVSAAKTQLRLGDNTNQSAVLWADREDEISTIRAWLMESTETFNIVYGPRGSGKRELVLDHALSEKHDAKKLLVVDCKPMLEARSDSTVILAAANQVGYRPVFSWMNSISGLIDLAAQGVTGVKAGFSETLETQLNKIWLNTAVALKQIALSQKEGESTDDEWLLSHPEARPVVVIDNFLFRTSSSEGSKDMINQKLASWAADLTTTNVAHVIFLTDDVAFGKTLAAALPGRVFRHLTLGDCETETALRYVHGQLEENSNHHHTLLHHDSSPASDEKPQVDLSTLPQSIATLGGRLSDLEFLSRRIRAGETPEHAVREIISIAAAEITKMFLLPGPQRGFTEGQAWTIVRSLASDQQTHQNPNAHPSWNPFQLKPSTETDPSGVDPSAPRIGYHTILLTPPFKTAGEAALAALEQAELITIEYSDGRPASIRPGRPVYSAVFAKLVKDPVLSARMDLGLVGERIKAEEKKVEAAEEELKLIGGLARRARGLEGRVEYLVQKVDKAQRSVVQLEGREDKLRGVLEREG</sequence>
<keyword evidence="11" id="KW-0507">mRNA processing</keyword>
<keyword evidence="8" id="KW-0472">Membrane</keyword>
<organism evidence="15 16">
    <name type="scientific">Piedraia hortae CBS 480.64</name>
    <dbReference type="NCBI Taxonomy" id="1314780"/>
    <lineage>
        <taxon>Eukaryota</taxon>
        <taxon>Fungi</taxon>
        <taxon>Dikarya</taxon>
        <taxon>Ascomycota</taxon>
        <taxon>Pezizomycotina</taxon>
        <taxon>Dothideomycetes</taxon>
        <taxon>Dothideomycetidae</taxon>
        <taxon>Capnodiales</taxon>
        <taxon>Piedraiaceae</taxon>
        <taxon>Piedraia</taxon>
    </lineage>
</organism>
<evidence type="ECO:0000256" key="8">
    <source>
        <dbReference type="ARBA" id="ARBA00023136"/>
    </source>
</evidence>
<name>A0A6A7BPH1_9PEZI</name>
<dbReference type="AlphaFoldDB" id="A0A6A7BPH1"/>
<evidence type="ECO:0000256" key="9">
    <source>
        <dbReference type="ARBA" id="ARBA00025276"/>
    </source>
</evidence>
<keyword evidence="10 11" id="KW-0694">RNA-binding</keyword>
<proteinExistence type="inferred from homology"/>
<keyword evidence="16" id="KW-1185">Reference proteome</keyword>
<evidence type="ECO:0000256" key="2">
    <source>
        <dbReference type="ARBA" id="ARBA00010320"/>
    </source>
</evidence>
<evidence type="ECO:0000313" key="16">
    <source>
        <dbReference type="Proteomes" id="UP000799421"/>
    </source>
</evidence>
<dbReference type="GO" id="GO:0006397">
    <property type="term" value="P:mRNA processing"/>
    <property type="evidence" value="ECO:0007669"/>
    <property type="project" value="UniProtKB-UniRule"/>
</dbReference>
<dbReference type="EMBL" id="MU006055">
    <property type="protein sequence ID" value="KAF2857251.1"/>
    <property type="molecule type" value="Genomic_DNA"/>
</dbReference>
<feature type="region of interest" description="Disordered" evidence="13">
    <location>
        <begin position="666"/>
        <end position="697"/>
    </location>
</feature>
<dbReference type="InterPro" id="IPR000504">
    <property type="entry name" value="RRM_dom"/>
</dbReference>
<feature type="compositionally biased region" description="Polar residues" evidence="13">
    <location>
        <begin position="666"/>
        <end position="691"/>
    </location>
</feature>
<dbReference type="SUPFAM" id="SSF54928">
    <property type="entry name" value="RNA-binding domain, RBD"/>
    <property type="match status" value="1"/>
</dbReference>
<dbReference type="Pfam" id="PF10443">
    <property type="entry name" value="RNA12"/>
    <property type="match status" value="2"/>
</dbReference>
<keyword evidence="6" id="KW-1133">Transmembrane helix</keyword>